<dbReference type="InterPro" id="IPR023054">
    <property type="entry name" value="Sporulation_regulator_WhiA_C"/>
</dbReference>
<dbReference type="RefSeq" id="WP_078692884.1">
    <property type="nucleotide sequence ID" value="NZ_FUWX01000004.1"/>
</dbReference>
<dbReference type="Proteomes" id="UP000191153">
    <property type="component" value="Unassembled WGS sequence"/>
</dbReference>
<dbReference type="PANTHER" id="PTHR37307:SF1">
    <property type="entry name" value="CELL DIVISION PROTEIN WHIA-RELATED"/>
    <property type="match status" value="1"/>
</dbReference>
<dbReference type="Gene3D" id="3.10.28.10">
    <property type="entry name" value="Homing endonucleases"/>
    <property type="match status" value="1"/>
</dbReference>
<evidence type="ECO:0000256" key="1">
    <source>
        <dbReference type="ARBA" id="ARBA00022618"/>
    </source>
</evidence>
<proteinExistence type="inferred from homology"/>
<dbReference type="InterPro" id="IPR027434">
    <property type="entry name" value="Homing_endonucl"/>
</dbReference>
<evidence type="ECO:0000256" key="3">
    <source>
        <dbReference type="ARBA" id="ARBA00023306"/>
    </source>
</evidence>
<comment type="similarity">
    <text evidence="4">Belongs to the WhiA family.</text>
</comment>
<evidence type="ECO:0000259" key="5">
    <source>
        <dbReference type="Pfam" id="PF02650"/>
    </source>
</evidence>
<keyword evidence="1 4" id="KW-0132">Cell division</keyword>
<comment type="function">
    <text evidence="4">Involved in cell division and chromosome segregation.</text>
</comment>
<evidence type="ECO:0000313" key="8">
    <source>
        <dbReference type="Proteomes" id="UP000191153"/>
    </source>
</evidence>
<dbReference type="OrthoDB" id="401278at2"/>
<gene>
    <name evidence="4" type="primary">whiA</name>
    <name evidence="7" type="ORF">SAMN02745174_00348</name>
</gene>
<dbReference type="InterPro" id="IPR003802">
    <property type="entry name" value="Sporulation_regulator_WhiA"/>
</dbReference>
<name>A0A1T4K6R8_9FUSO</name>
<dbReference type="HAMAP" id="MF_01420">
    <property type="entry name" value="HTH_type_WhiA"/>
    <property type="match status" value="1"/>
</dbReference>
<feature type="domain" description="WhiA LAGLIDADG-like" evidence="6">
    <location>
        <begin position="116"/>
        <end position="206"/>
    </location>
</feature>
<dbReference type="STRING" id="180163.SAMN02745174_00348"/>
<dbReference type="GO" id="GO:0043937">
    <property type="term" value="P:regulation of sporulation"/>
    <property type="evidence" value="ECO:0007669"/>
    <property type="project" value="InterPro"/>
</dbReference>
<reference evidence="7 8" key="1">
    <citation type="submission" date="2017-02" db="EMBL/GenBank/DDBJ databases">
        <authorList>
            <person name="Peterson S.W."/>
        </authorList>
    </citation>
    <scope>NUCLEOTIDE SEQUENCE [LARGE SCALE GENOMIC DNA]</scope>
    <source>
        <strain evidence="7 8">ATCC 700028</strain>
    </source>
</reference>
<dbReference type="NCBIfam" id="TIGR00647">
    <property type="entry name" value="DNA_bind_WhiA"/>
    <property type="match status" value="1"/>
</dbReference>
<sequence length="299" mass="35191">MSYTYKVKNEILSKGNLSLEEKYTEVRAVLLGKNAIYEDKIELKLENRELAERVYDFLKDITDLRIGIKYSISKKLGEHNVYIISILKQRGFKVFIEDLNTYTKEYIEGKHNLEGSFMRGLFLACGYIKPPEKEYALDFFIDSDEIAQELYELLKEQNKKVFITRKRNRPLVYIRNSEDIMDIIVLMGSLKEFYSYEETTMIKDLKNKTIREMNWEVANETKTLNTGKKQIKMINYIGKKIGLNTLSPVLEEIAFLRLQNPESSLVELGELIGISKSGIRNRFRRIEDIYNELIEKERE</sequence>
<evidence type="ECO:0000256" key="2">
    <source>
        <dbReference type="ARBA" id="ARBA00023125"/>
    </source>
</evidence>
<dbReference type="GO" id="GO:0003677">
    <property type="term" value="F:DNA binding"/>
    <property type="evidence" value="ECO:0007669"/>
    <property type="project" value="UniProtKB-UniRule"/>
</dbReference>
<dbReference type="SUPFAM" id="SSF55608">
    <property type="entry name" value="Homing endonucleases"/>
    <property type="match status" value="1"/>
</dbReference>
<dbReference type="GO" id="GO:0051301">
    <property type="term" value="P:cell division"/>
    <property type="evidence" value="ECO:0007669"/>
    <property type="project" value="UniProtKB-UniRule"/>
</dbReference>
<dbReference type="Pfam" id="PF02650">
    <property type="entry name" value="HTH_WhiA"/>
    <property type="match status" value="1"/>
</dbReference>
<protein>
    <recommendedName>
        <fullName evidence="4">Probable cell division protein WhiA</fullName>
    </recommendedName>
</protein>
<dbReference type="InterPro" id="IPR039518">
    <property type="entry name" value="WhiA_LAGLIDADG_dom"/>
</dbReference>
<dbReference type="AlphaFoldDB" id="A0A1T4K6R8"/>
<organism evidence="7 8">
    <name type="scientific">Cetobacterium ceti</name>
    <dbReference type="NCBI Taxonomy" id="180163"/>
    <lineage>
        <taxon>Bacteria</taxon>
        <taxon>Fusobacteriati</taxon>
        <taxon>Fusobacteriota</taxon>
        <taxon>Fusobacteriia</taxon>
        <taxon>Fusobacteriales</taxon>
        <taxon>Fusobacteriaceae</taxon>
        <taxon>Cetobacterium</taxon>
    </lineage>
</organism>
<evidence type="ECO:0000313" key="7">
    <source>
        <dbReference type="EMBL" id="SJZ38112.1"/>
    </source>
</evidence>
<keyword evidence="8" id="KW-1185">Reference proteome</keyword>
<accession>A0A1T4K6R8</accession>
<dbReference type="Pfam" id="PF14527">
    <property type="entry name" value="LAGLIDADG_WhiA"/>
    <property type="match status" value="1"/>
</dbReference>
<evidence type="ECO:0000256" key="4">
    <source>
        <dbReference type="HAMAP-Rule" id="MF_01420"/>
    </source>
</evidence>
<dbReference type="EMBL" id="FUWX01000004">
    <property type="protein sequence ID" value="SJZ38112.1"/>
    <property type="molecule type" value="Genomic_DNA"/>
</dbReference>
<keyword evidence="2 4" id="KW-0238">DNA-binding</keyword>
<keyword evidence="3 4" id="KW-0131">Cell cycle</keyword>
<feature type="domain" description="Sporulation regulator WhiA C-terminal" evidence="5">
    <location>
        <begin position="211"/>
        <end position="290"/>
    </location>
</feature>
<evidence type="ECO:0000259" key="6">
    <source>
        <dbReference type="Pfam" id="PF14527"/>
    </source>
</evidence>
<dbReference type="PANTHER" id="PTHR37307">
    <property type="entry name" value="CELL DIVISION PROTEIN WHIA-RELATED"/>
    <property type="match status" value="1"/>
</dbReference>